<feature type="domain" description="SpaA-like prealbumin fold" evidence="7">
    <location>
        <begin position="1612"/>
        <end position="1686"/>
    </location>
</feature>
<feature type="domain" description="SpaA-like prealbumin fold" evidence="7">
    <location>
        <begin position="657"/>
        <end position="722"/>
    </location>
</feature>
<feature type="domain" description="SpaA-like prealbumin fold" evidence="7">
    <location>
        <begin position="756"/>
        <end position="854"/>
    </location>
</feature>
<feature type="domain" description="SpaA-like prealbumin fold" evidence="7">
    <location>
        <begin position="1122"/>
        <end position="1218"/>
    </location>
</feature>
<feature type="transmembrane region" description="Helical" evidence="5">
    <location>
        <begin position="1925"/>
        <end position="1944"/>
    </location>
</feature>
<evidence type="ECO:0008006" key="11">
    <source>
        <dbReference type="Google" id="ProtNLM"/>
    </source>
</evidence>
<keyword evidence="5" id="KW-0472">Membrane</keyword>
<dbReference type="SUPFAM" id="SSF49478">
    <property type="entry name" value="Cna protein B-type domain"/>
    <property type="match status" value="2"/>
</dbReference>
<feature type="compositionally biased region" description="Acidic residues" evidence="4">
    <location>
        <begin position="237"/>
        <end position="248"/>
    </location>
</feature>
<evidence type="ECO:0000313" key="10">
    <source>
        <dbReference type="Proteomes" id="UP000274920"/>
    </source>
</evidence>
<evidence type="ECO:0000313" key="9">
    <source>
        <dbReference type="EMBL" id="RRK37006.1"/>
    </source>
</evidence>
<feature type="compositionally biased region" description="Basic and acidic residues" evidence="4">
    <location>
        <begin position="158"/>
        <end position="174"/>
    </location>
</feature>
<feature type="domain" description="SpaA-like prealbumin fold" evidence="7">
    <location>
        <begin position="1496"/>
        <end position="1579"/>
    </location>
</feature>
<keyword evidence="3 6" id="KW-0732">Signal</keyword>
<feature type="domain" description="SpaA-like prealbumin fold" evidence="7">
    <location>
        <begin position="1719"/>
        <end position="1802"/>
    </location>
</feature>
<organism evidence="9 10">
    <name type="scientific">Schaedlerella arabinosiphila</name>
    <dbReference type="NCBI Taxonomy" id="2044587"/>
    <lineage>
        <taxon>Bacteria</taxon>
        <taxon>Bacillati</taxon>
        <taxon>Bacillota</taxon>
        <taxon>Clostridia</taxon>
        <taxon>Lachnospirales</taxon>
        <taxon>Lachnospiraceae</taxon>
        <taxon>Schaedlerella</taxon>
    </lineage>
</organism>
<feature type="domain" description="SpaA-like prealbumin fold" evidence="7">
    <location>
        <begin position="534"/>
        <end position="623"/>
    </location>
</feature>
<feature type="domain" description="SpaA-like prealbumin fold" evidence="7">
    <location>
        <begin position="882"/>
        <end position="968"/>
    </location>
</feature>
<evidence type="ECO:0000256" key="2">
    <source>
        <dbReference type="ARBA" id="ARBA00022525"/>
    </source>
</evidence>
<evidence type="ECO:0000256" key="4">
    <source>
        <dbReference type="SAM" id="MobiDB-lite"/>
    </source>
</evidence>
<keyword evidence="5" id="KW-1133">Transmembrane helix</keyword>
<dbReference type="InterPro" id="IPR013783">
    <property type="entry name" value="Ig-like_fold"/>
</dbReference>
<dbReference type="InterPro" id="IPR041033">
    <property type="entry name" value="SpaA_PFL_dom_1"/>
</dbReference>
<dbReference type="PROSITE" id="PS51257">
    <property type="entry name" value="PROKAR_LIPOPROTEIN"/>
    <property type="match status" value="1"/>
</dbReference>
<dbReference type="RefSeq" id="WP_125125943.1">
    <property type="nucleotide sequence ID" value="NZ_RHJS01000001.1"/>
</dbReference>
<evidence type="ECO:0000256" key="3">
    <source>
        <dbReference type="ARBA" id="ARBA00022729"/>
    </source>
</evidence>
<dbReference type="EMBL" id="RHJS01000001">
    <property type="protein sequence ID" value="RRK37006.1"/>
    <property type="molecule type" value="Genomic_DNA"/>
</dbReference>
<dbReference type="InterPro" id="IPR046751">
    <property type="entry name" value="TED_2"/>
</dbReference>
<keyword evidence="5" id="KW-0812">Transmembrane</keyword>
<dbReference type="Pfam" id="PF20610">
    <property type="entry name" value="TED_2"/>
    <property type="match status" value="1"/>
</dbReference>
<accession>A0A426DS65</accession>
<protein>
    <recommendedName>
        <fullName evidence="11">LPXTG cell wall anchor domain-containing protein</fullName>
    </recommendedName>
</protein>
<feature type="chain" id="PRO_5019529457" description="LPXTG cell wall anchor domain-containing protein" evidence="6">
    <location>
        <begin position="31"/>
        <end position="1957"/>
    </location>
</feature>
<name>A0A426DS65_9FIRM</name>
<evidence type="ECO:0000259" key="8">
    <source>
        <dbReference type="Pfam" id="PF20610"/>
    </source>
</evidence>
<keyword evidence="2" id="KW-0964">Secreted</keyword>
<feature type="domain" description="SpaA-like prealbumin fold" evidence="7">
    <location>
        <begin position="1821"/>
        <end position="1905"/>
    </location>
</feature>
<dbReference type="PANTHER" id="PTHR36108">
    <property type="entry name" value="COLOSSIN-B-RELATED"/>
    <property type="match status" value="1"/>
</dbReference>
<keyword evidence="10" id="KW-1185">Reference proteome</keyword>
<dbReference type="PANTHER" id="PTHR36108:SF13">
    <property type="entry name" value="COLOSSIN-B-RELATED"/>
    <property type="match status" value="1"/>
</dbReference>
<feature type="compositionally biased region" description="Basic and acidic residues" evidence="4">
    <location>
        <begin position="210"/>
        <end position="236"/>
    </location>
</feature>
<comment type="caution">
    <text evidence="9">The sequence shown here is derived from an EMBL/GenBank/DDBJ whole genome shotgun (WGS) entry which is preliminary data.</text>
</comment>
<feature type="domain" description="SpaA-like prealbumin fold" evidence="7">
    <location>
        <begin position="1285"/>
        <end position="1374"/>
    </location>
</feature>
<feature type="domain" description="SpaA-like prealbumin fold" evidence="7">
    <location>
        <begin position="1388"/>
        <end position="1478"/>
    </location>
</feature>
<evidence type="ECO:0000259" key="7">
    <source>
        <dbReference type="Pfam" id="PF17802"/>
    </source>
</evidence>
<dbReference type="Proteomes" id="UP000274920">
    <property type="component" value="Unassembled WGS sequence"/>
</dbReference>
<feature type="compositionally biased region" description="Acidic residues" evidence="4">
    <location>
        <begin position="175"/>
        <end position="192"/>
    </location>
</feature>
<dbReference type="Pfam" id="PF17802">
    <property type="entry name" value="SpaA"/>
    <property type="match status" value="12"/>
</dbReference>
<evidence type="ECO:0000256" key="1">
    <source>
        <dbReference type="ARBA" id="ARBA00007257"/>
    </source>
</evidence>
<reference evidence="9" key="1">
    <citation type="submission" date="2018-10" db="EMBL/GenBank/DDBJ databases">
        <title>Schaedlerella arabinophila gen. nov. sp. nov., isolated from the mouse intestinal tract and comparative analysis with the genome of the closely related altered Schaedler flora strain ASF502.</title>
        <authorList>
            <person name="Miyake S."/>
            <person name="Soh M."/>
            <person name="Seedorf H."/>
        </authorList>
    </citation>
    <scope>NUCLEOTIDE SEQUENCE [LARGE SCALE GENOMIC DNA]</scope>
    <source>
        <strain evidence="9">DSM 106076</strain>
    </source>
</reference>
<proteinExistence type="inferred from homology"/>
<evidence type="ECO:0000256" key="6">
    <source>
        <dbReference type="SAM" id="SignalP"/>
    </source>
</evidence>
<feature type="region of interest" description="Disordered" evidence="4">
    <location>
        <begin position="158"/>
        <end position="248"/>
    </location>
</feature>
<comment type="similarity">
    <text evidence="1">Belongs to the serine-aspartate repeat-containing protein (SDr) family.</text>
</comment>
<sequence length="1957" mass="217431">MLKRQRVISGVLALLIGCSAIMNPGITASAAETAKPNVQTAPQAEEEGQPAAADDLLYDEGASDLPTFSEMRDRLLEKEFVIADDITIETGADFDISSDYRDIAFSEDKVRVVFKSAVKETLEHFQPDQPGTYQAVYEVYPVRDENLAYQVHRMVTIKSKEPETQSGENKKNQEEEADSDEDAGESSQEEGDQDSKEDTIQTAPESDDQTPDKNGEPGQDAGRKEGKEDTGLTKEPEPEEDVPVSDEETELVALDAEENLFVSVVPVRMSMQRSAEVTLVKGKNLKYPSNLGNYETDYFYVNGKIAYCLESAKGTPPDAGYVAEVLDSNANLQKVLYYGYGGPGDLTDQFMPQFDADTKYVFTHIAASYTYAGIEGFHGCTMEDLQATGVMGYIDYLLSQENPPVAALSLNTDHETAYLDGESQRTDIFELRGDHRNYIVLDIPTRVTYHNASNGDRQTGGTVNIYGGDQFYFTAPKDMSGEWTTKNMKGQLGAQWKTLVLSTGSTTQDIGYGDFIEEGASSVRFTVKWLDMSRITVKKKDQDTNADLSGAVFGVYSDAGCTDLIKTMPATDEKGSASVELEGAPDTVYLKELTAPAGYCLSTETCNVRLVRGGNTDITVKNKEQKGKIRISKEGERLSSAEAGETAEFIYNDSAFSGTTYSIYAAEDIKSQDQKTVIYPEDTLVETLETEANGEAVSQELHLGTYRVVERKAPDDLTIGKTDAETTREVTLEYAGQEAVLAQAEADYRNERPKVNVKAVKKSWNDDALLSGAEFGLYAGDDIQVDGNTVFPKDTLIQSAISGSGGAAVFTADIPINHKYYIREIQAPEKYCGSDERFEFTYSYKDGNTYEYEFSHEFQDEEVRAEIHIEKIDRETEQFLSQGDAVLAGAEYGLFAAENIEHPNQKSGTLYQKNDLVDKGRISEEGTLDFTDLYLGNYFVKELEPAAGYLLDETEYPVDASYEGQDVKLVSRQVTVKETVKKQAFQLIKTGSDGEQTEADLLQGAGFRVYLIRSLEGVKDGSIKPDDSGRYLAEQFREYDFSEETTALDYSEDSEGVPMPEFFTDEKGYACSGELAYGEYVVVESTVPENYSPIDPFLVTIHEDSREPQQWRIFTDYELGAKLKIYKIDSASKRPILHGGAAFRIYDIGKEEYVKQYIHYPETKELTEFVTSDDGYLMTPEKLKAGRYRLEEVLAPEGYVKGGPLEFTIDSDTPYEIEGETGVAVIKLEYENDRQTGTLRLLKKGERLSGYGESPKNILQRFGEFLGVLKEDETEPEFFYKEQCVEGAEFAVFAAEDIKSPDHQCDENGNQILLYKKDELVSKLKTDQEGKAELSGLPLGSYKISETAAGEGFILSEEEQEFTLEYGGDEAEIVYHDSTFVNKRQKASLRIMKQDAETKEPVAGTLFGLYAAEDILSADGAVLVPADTWIETAVSDEEGLVCFAKDLPIAHYYAKEEQAAPGYILNGELVDFDLKNGSQEEEVLTVTAEVTNDFTKVDICKVDIGGKDVIGAKLTIRDSEGNEAASWTTDGMPHRIDRLEPGDYVLIEEQAPDGYLIAEEVPFTVLDTGEIQKVEMVDEYEKTGTISVEKVGDMLTGTTSYDSDFGKINRMEYEKRPLPGVEFTIYDENGEAVEVITTTEEGRAVSKKLPLGKYILKETKTPSGLAMNYEEYEAVLIEDKEDAVVDVSLDIENDVIDTEINVYKVGEMLNSGDGTFGYGKKPLEGVYFGIYTDEEIRNYRNESVLPANSLIGVIKTNKEGKATLKAALVSGHYYYKELQTLEGYVLDEEKHGFELTLENEPLTVFEVNKENPALNMLMKANVKLVKIDANEENKKLAGAEFELFMASGEQIGTYATDSNGEINMKDLGYGEYYFQEKKAPDGYQKLADNIEFSMKGEDITITCRNHRIPDTKVPKLGFHESTAKLALIFVAAGMTVLGIGFAVYRKKRSSRKDKWIG</sequence>
<feature type="domain" description="Thioester" evidence="8">
    <location>
        <begin position="277"/>
        <end position="404"/>
    </location>
</feature>
<dbReference type="Gene3D" id="2.60.40.10">
    <property type="entry name" value="Immunoglobulins"/>
    <property type="match status" value="12"/>
</dbReference>
<feature type="signal peptide" evidence="6">
    <location>
        <begin position="1"/>
        <end position="30"/>
    </location>
</feature>
<gene>
    <name evidence="9" type="ORF">EBB54_00670</name>
</gene>
<evidence type="ECO:0000256" key="5">
    <source>
        <dbReference type="SAM" id="Phobius"/>
    </source>
</evidence>
<feature type="domain" description="SpaA-like prealbumin fold" evidence="7">
    <location>
        <begin position="1001"/>
        <end position="1105"/>
    </location>
</feature>